<dbReference type="Gene3D" id="1.10.357.10">
    <property type="entry name" value="Tetracycline Repressor, domain 2"/>
    <property type="match status" value="1"/>
</dbReference>
<dbReference type="InterPro" id="IPR009057">
    <property type="entry name" value="Homeodomain-like_sf"/>
</dbReference>
<dbReference type="InterPro" id="IPR050624">
    <property type="entry name" value="HTH-type_Tx_Regulator"/>
</dbReference>
<reference evidence="4 5" key="1">
    <citation type="submission" date="2018-10" db="EMBL/GenBank/DDBJ databases">
        <title>Genome-centric metagenomics revealed C2 chemical producing, CO utilizing Clostridium with novel acetogenic gene cluster.</title>
        <authorList>
            <person name="Kang H."/>
            <person name="Park B."/>
            <person name="Choi I.G."/>
            <person name="Chang I.S."/>
        </authorList>
    </citation>
    <scope>NUCLEOTIDE SEQUENCE [LARGE SCALE GENOMIC DNA]</scope>
    <source>
        <strain evidence="4 5">H21-9</strain>
    </source>
</reference>
<evidence type="ECO:0000256" key="2">
    <source>
        <dbReference type="PROSITE-ProRule" id="PRU00335"/>
    </source>
</evidence>
<evidence type="ECO:0000313" key="5">
    <source>
        <dbReference type="Proteomes" id="UP000277999"/>
    </source>
</evidence>
<keyword evidence="1 2" id="KW-0238">DNA-binding</keyword>
<comment type="caution">
    <text evidence="4">The sequence shown here is derived from an EMBL/GenBank/DDBJ whole genome shotgun (WGS) entry which is preliminary data.</text>
</comment>
<dbReference type="EMBL" id="RFAQ01000014">
    <property type="protein sequence ID" value="RMD02285.1"/>
    <property type="molecule type" value="Genomic_DNA"/>
</dbReference>
<dbReference type="Pfam" id="PF00440">
    <property type="entry name" value="TetR_N"/>
    <property type="match status" value="1"/>
</dbReference>
<dbReference type="PANTHER" id="PTHR43479:SF11">
    <property type="entry name" value="ACREF_ENVCD OPERON REPRESSOR-RELATED"/>
    <property type="match status" value="1"/>
</dbReference>
<accession>A0A3M0SWN0</accession>
<name>A0A3M0SWN0_9CLOT</name>
<sequence length="202" mass="23735">MVQYKKDDVKERINSAALKVFSENGYEKATISDISKEAKVSVGNIYKYYKSKEDIFYSVVPESFVEELKKLIETKIIMWKEEDKKVENNLLMNKNLTNLMMNNRRIMTALFNGSKNTKYENLRNQIIELLSDLVINNYTFEDTQSVNEESRKLFLRCIFENLINMMSDILLNVKEEEDLSALLRDINKYHTFGITGIIKNQK</sequence>
<dbReference type="Proteomes" id="UP000277999">
    <property type="component" value="Unassembled WGS sequence"/>
</dbReference>
<dbReference type="InterPro" id="IPR001647">
    <property type="entry name" value="HTH_TetR"/>
</dbReference>
<organism evidence="4 5">
    <name type="scientific">Clostridium autoethanogenum</name>
    <dbReference type="NCBI Taxonomy" id="84023"/>
    <lineage>
        <taxon>Bacteria</taxon>
        <taxon>Bacillati</taxon>
        <taxon>Bacillota</taxon>
        <taxon>Clostridia</taxon>
        <taxon>Eubacteriales</taxon>
        <taxon>Clostridiaceae</taxon>
        <taxon>Clostridium</taxon>
    </lineage>
</organism>
<dbReference type="PROSITE" id="PS50977">
    <property type="entry name" value="HTH_TETR_2"/>
    <property type="match status" value="1"/>
</dbReference>
<dbReference type="RefSeq" id="WP_122058410.1">
    <property type="nucleotide sequence ID" value="NZ_RFAQ01000014.1"/>
</dbReference>
<gene>
    <name evidence="4" type="ORF">D9O40_06490</name>
</gene>
<proteinExistence type="predicted"/>
<protein>
    <submittedName>
        <fullName evidence="4">TetR/AcrR family transcriptional regulator</fullName>
    </submittedName>
</protein>
<evidence type="ECO:0000313" key="4">
    <source>
        <dbReference type="EMBL" id="RMD02285.1"/>
    </source>
</evidence>
<dbReference type="AlphaFoldDB" id="A0A3M0SWN0"/>
<feature type="DNA-binding region" description="H-T-H motif" evidence="2">
    <location>
        <begin position="30"/>
        <end position="49"/>
    </location>
</feature>
<dbReference type="PANTHER" id="PTHR43479">
    <property type="entry name" value="ACREF/ENVCD OPERON REPRESSOR-RELATED"/>
    <property type="match status" value="1"/>
</dbReference>
<dbReference type="SUPFAM" id="SSF46689">
    <property type="entry name" value="Homeodomain-like"/>
    <property type="match status" value="1"/>
</dbReference>
<evidence type="ECO:0000259" key="3">
    <source>
        <dbReference type="PROSITE" id="PS50977"/>
    </source>
</evidence>
<evidence type="ECO:0000256" key="1">
    <source>
        <dbReference type="ARBA" id="ARBA00023125"/>
    </source>
</evidence>
<dbReference type="GO" id="GO:0003677">
    <property type="term" value="F:DNA binding"/>
    <property type="evidence" value="ECO:0007669"/>
    <property type="project" value="UniProtKB-UniRule"/>
</dbReference>
<feature type="domain" description="HTH tetR-type" evidence="3">
    <location>
        <begin position="7"/>
        <end position="67"/>
    </location>
</feature>
<dbReference type="PRINTS" id="PR00455">
    <property type="entry name" value="HTHTETR"/>
</dbReference>